<dbReference type="InterPro" id="IPR005560">
    <property type="entry name" value="Csp_YhjQ"/>
</dbReference>
<dbReference type="AlphaFoldDB" id="A0A1H8RS84"/>
<dbReference type="RefSeq" id="WP_091174407.1">
    <property type="nucleotide sequence ID" value="NZ_CBCSFM010000002.1"/>
</dbReference>
<dbReference type="EMBL" id="FODN01000014">
    <property type="protein sequence ID" value="SEO69331.1"/>
    <property type="molecule type" value="Genomic_DNA"/>
</dbReference>
<keyword evidence="2" id="KW-1185">Reference proteome</keyword>
<organism evidence="1 2">
    <name type="scientific">Flavobacterium sinopsychrotolerans</name>
    <dbReference type="NCBI Taxonomy" id="604089"/>
    <lineage>
        <taxon>Bacteria</taxon>
        <taxon>Pseudomonadati</taxon>
        <taxon>Bacteroidota</taxon>
        <taxon>Flavobacteriia</taxon>
        <taxon>Flavobacteriales</taxon>
        <taxon>Flavobacteriaceae</taxon>
        <taxon>Flavobacterium</taxon>
    </lineage>
</organism>
<reference evidence="2" key="1">
    <citation type="submission" date="2016-10" db="EMBL/GenBank/DDBJ databases">
        <authorList>
            <person name="Varghese N."/>
            <person name="Submissions S."/>
        </authorList>
    </citation>
    <scope>NUCLEOTIDE SEQUENCE [LARGE SCALE GENOMIC DNA]</scope>
    <source>
        <strain evidence="2">CGMCC 1.8704</strain>
    </source>
</reference>
<accession>A0A1H8RS84</accession>
<dbReference type="InterPro" id="IPR044543">
    <property type="entry name" value="YHJQ-like"/>
</dbReference>
<dbReference type="STRING" id="604089.SAMN04487942_0150"/>
<proteinExistence type="predicted"/>
<dbReference type="Pfam" id="PF03860">
    <property type="entry name" value="Csp"/>
    <property type="match status" value="1"/>
</dbReference>
<dbReference type="PANTHER" id="PTHR37310">
    <property type="entry name" value="CYTOPLASMIC PROTEIN-RELATED"/>
    <property type="match status" value="1"/>
</dbReference>
<dbReference type="CDD" id="cd08026">
    <property type="entry name" value="DUF326"/>
    <property type="match status" value="1"/>
</dbReference>
<dbReference type="Gene3D" id="1.20.1270.360">
    <property type="match status" value="1"/>
</dbReference>
<dbReference type="PANTHER" id="PTHR37310:SF1">
    <property type="entry name" value="CYTOPLASMIC PROTEIN"/>
    <property type="match status" value="1"/>
</dbReference>
<evidence type="ECO:0000313" key="1">
    <source>
        <dbReference type="EMBL" id="SEO69331.1"/>
    </source>
</evidence>
<dbReference type="Proteomes" id="UP000198657">
    <property type="component" value="Unassembled WGS sequence"/>
</dbReference>
<sequence length="115" mass="12641">MSHQKFQDCIDACSECAVECSHCESECLNEQDVKMLARCIKLNHDCAAICLFAMQAMASGSEFAEKICKLCAEICTACAEECEKHAHMEHCKNCAEACRKCAVECSNMSKLSTVS</sequence>
<dbReference type="OrthoDB" id="5396211at2"/>
<evidence type="ECO:0000313" key="2">
    <source>
        <dbReference type="Proteomes" id="UP000198657"/>
    </source>
</evidence>
<evidence type="ECO:0008006" key="3">
    <source>
        <dbReference type="Google" id="ProtNLM"/>
    </source>
</evidence>
<gene>
    <name evidence="1" type="ORF">SAMN04487942_0150</name>
</gene>
<protein>
    <recommendedName>
        <fullName evidence="3">Four-helix bundle copper-binding protein</fullName>
    </recommendedName>
</protein>
<name>A0A1H8RS84_9FLAO</name>